<name>A0AAQ3N0S9_VIGMU</name>
<evidence type="ECO:0000256" key="4">
    <source>
        <dbReference type="ARBA" id="ARBA00022989"/>
    </source>
</evidence>
<feature type="transmembrane region" description="Helical" evidence="7">
    <location>
        <begin position="139"/>
        <end position="157"/>
    </location>
</feature>
<dbReference type="InterPro" id="IPR023271">
    <property type="entry name" value="Aquaporin-like"/>
</dbReference>
<keyword evidence="5 7" id="KW-0472">Membrane</keyword>
<comment type="similarity">
    <text evidence="6">Belongs to the MIP/aquaporin (TC 1.A.8) family.</text>
</comment>
<dbReference type="GO" id="GO:0015267">
    <property type="term" value="F:channel activity"/>
    <property type="evidence" value="ECO:0007669"/>
    <property type="project" value="InterPro"/>
</dbReference>
<dbReference type="PANTHER" id="PTHR45724:SF19">
    <property type="entry name" value="AQUAPORIN NIP6-1"/>
    <property type="match status" value="1"/>
</dbReference>
<dbReference type="InterPro" id="IPR022357">
    <property type="entry name" value="MIP_CS"/>
</dbReference>
<evidence type="ECO:0000256" key="2">
    <source>
        <dbReference type="ARBA" id="ARBA00022448"/>
    </source>
</evidence>
<dbReference type="SUPFAM" id="SSF81338">
    <property type="entry name" value="Aquaporin-like"/>
    <property type="match status" value="1"/>
</dbReference>
<sequence>MKALKLHLVKLLVFVVVTIAARKVAAEFIGTFIIMFAATAAAIVNHGSETLKTLSCAATAGLTVMVVIFATGHISGAHINPAVTFSFAVLKHFPWKHVPIYIGAQILASIFSAFALKGVYHPFMNGGVTVPSGGYGQSFALEFIITFNLMFVVTAVATDPKAVGKLAGIAVGGTVMLNILIAGPISGGSMNPVRTLGPAIVTNNYKAIWIYMIAPVLGALAGACTYTVVKLPKEGESKGFN</sequence>
<feature type="transmembrane region" description="Helical" evidence="7">
    <location>
        <begin position="208"/>
        <end position="229"/>
    </location>
</feature>
<dbReference type="PROSITE" id="PS00221">
    <property type="entry name" value="MIP"/>
    <property type="match status" value="1"/>
</dbReference>
<feature type="transmembrane region" description="Helical" evidence="7">
    <location>
        <begin position="98"/>
        <end position="119"/>
    </location>
</feature>
<feature type="transmembrane region" description="Helical" evidence="7">
    <location>
        <begin position="57"/>
        <end position="77"/>
    </location>
</feature>
<feature type="transmembrane region" description="Helical" evidence="7">
    <location>
        <begin position="169"/>
        <end position="188"/>
    </location>
</feature>
<evidence type="ECO:0000256" key="6">
    <source>
        <dbReference type="RuleBase" id="RU000477"/>
    </source>
</evidence>
<gene>
    <name evidence="8" type="ORF">V8G54_026559</name>
</gene>
<dbReference type="GO" id="GO:0016020">
    <property type="term" value="C:membrane"/>
    <property type="evidence" value="ECO:0007669"/>
    <property type="project" value="UniProtKB-SubCell"/>
</dbReference>
<keyword evidence="9" id="KW-1185">Reference proteome</keyword>
<evidence type="ECO:0000313" key="8">
    <source>
        <dbReference type="EMBL" id="WVZ00490.1"/>
    </source>
</evidence>
<dbReference type="PRINTS" id="PR00783">
    <property type="entry name" value="MINTRINSICP"/>
</dbReference>
<evidence type="ECO:0000256" key="7">
    <source>
        <dbReference type="SAM" id="Phobius"/>
    </source>
</evidence>
<evidence type="ECO:0000313" key="9">
    <source>
        <dbReference type="Proteomes" id="UP001374535"/>
    </source>
</evidence>
<dbReference type="Gene3D" id="1.20.1080.10">
    <property type="entry name" value="Glycerol uptake facilitator protein"/>
    <property type="match status" value="1"/>
</dbReference>
<dbReference type="PANTHER" id="PTHR45724">
    <property type="entry name" value="AQUAPORIN NIP2-1"/>
    <property type="match status" value="1"/>
</dbReference>
<evidence type="ECO:0000256" key="3">
    <source>
        <dbReference type="ARBA" id="ARBA00022692"/>
    </source>
</evidence>
<keyword evidence="4 7" id="KW-1133">Transmembrane helix</keyword>
<keyword evidence="2 6" id="KW-0813">Transport</keyword>
<dbReference type="Pfam" id="PF00230">
    <property type="entry name" value="MIP"/>
    <property type="match status" value="1"/>
</dbReference>
<accession>A0AAQ3N0S9</accession>
<dbReference type="Proteomes" id="UP001374535">
    <property type="component" value="Chromosome 8"/>
</dbReference>
<dbReference type="EMBL" id="CP144693">
    <property type="protein sequence ID" value="WVZ00490.1"/>
    <property type="molecule type" value="Genomic_DNA"/>
</dbReference>
<organism evidence="8 9">
    <name type="scientific">Vigna mungo</name>
    <name type="common">Black gram</name>
    <name type="synonym">Phaseolus mungo</name>
    <dbReference type="NCBI Taxonomy" id="3915"/>
    <lineage>
        <taxon>Eukaryota</taxon>
        <taxon>Viridiplantae</taxon>
        <taxon>Streptophyta</taxon>
        <taxon>Embryophyta</taxon>
        <taxon>Tracheophyta</taxon>
        <taxon>Spermatophyta</taxon>
        <taxon>Magnoliopsida</taxon>
        <taxon>eudicotyledons</taxon>
        <taxon>Gunneridae</taxon>
        <taxon>Pentapetalae</taxon>
        <taxon>rosids</taxon>
        <taxon>fabids</taxon>
        <taxon>Fabales</taxon>
        <taxon>Fabaceae</taxon>
        <taxon>Papilionoideae</taxon>
        <taxon>50 kb inversion clade</taxon>
        <taxon>NPAAA clade</taxon>
        <taxon>indigoferoid/millettioid clade</taxon>
        <taxon>Phaseoleae</taxon>
        <taxon>Vigna</taxon>
    </lineage>
</organism>
<dbReference type="AlphaFoldDB" id="A0AAQ3N0S9"/>
<dbReference type="InterPro" id="IPR034294">
    <property type="entry name" value="Aquaporin_transptr"/>
</dbReference>
<dbReference type="InterPro" id="IPR000425">
    <property type="entry name" value="MIP"/>
</dbReference>
<feature type="transmembrane region" description="Helical" evidence="7">
    <location>
        <begin position="12"/>
        <end position="45"/>
    </location>
</feature>
<comment type="subcellular location">
    <subcellularLocation>
        <location evidence="1">Membrane</location>
        <topology evidence="1">Multi-pass membrane protein</topology>
    </subcellularLocation>
</comment>
<evidence type="ECO:0000256" key="5">
    <source>
        <dbReference type="ARBA" id="ARBA00023136"/>
    </source>
</evidence>
<keyword evidence="3 6" id="KW-0812">Transmembrane</keyword>
<reference evidence="8 9" key="1">
    <citation type="journal article" date="2023" name="Life. Sci Alliance">
        <title>Evolutionary insights into 3D genome organization and epigenetic landscape of Vigna mungo.</title>
        <authorList>
            <person name="Junaid A."/>
            <person name="Singh B."/>
            <person name="Bhatia S."/>
        </authorList>
    </citation>
    <scope>NUCLEOTIDE SEQUENCE [LARGE SCALE GENOMIC DNA]</scope>
    <source>
        <strain evidence="8">Urdbean</strain>
    </source>
</reference>
<protein>
    <submittedName>
        <fullName evidence="8">Uncharacterized protein</fullName>
    </submittedName>
</protein>
<evidence type="ECO:0000256" key="1">
    <source>
        <dbReference type="ARBA" id="ARBA00004141"/>
    </source>
</evidence>
<proteinExistence type="inferred from homology"/>